<feature type="compositionally biased region" description="Low complexity" evidence="5">
    <location>
        <begin position="103"/>
        <end position="115"/>
    </location>
</feature>
<keyword evidence="3 6" id="KW-1133">Transmembrane helix</keyword>
<organism evidence="7 8">
    <name type="scientific">Basidiobolus ranarum</name>
    <dbReference type="NCBI Taxonomy" id="34480"/>
    <lineage>
        <taxon>Eukaryota</taxon>
        <taxon>Fungi</taxon>
        <taxon>Fungi incertae sedis</taxon>
        <taxon>Zoopagomycota</taxon>
        <taxon>Entomophthoromycotina</taxon>
        <taxon>Basidiobolomycetes</taxon>
        <taxon>Basidiobolales</taxon>
        <taxon>Basidiobolaceae</taxon>
        <taxon>Basidiobolus</taxon>
    </lineage>
</organism>
<evidence type="ECO:0000256" key="3">
    <source>
        <dbReference type="ARBA" id="ARBA00022989"/>
    </source>
</evidence>
<comment type="caution">
    <text evidence="7">The sequence shown here is derived from an EMBL/GenBank/DDBJ whole genome shotgun (WGS) entry which is preliminary data.</text>
</comment>
<reference evidence="7 8" key="1">
    <citation type="submission" date="2023-04" db="EMBL/GenBank/DDBJ databases">
        <title>Genome of Basidiobolus ranarum AG-B5.</title>
        <authorList>
            <person name="Stajich J.E."/>
            <person name="Carter-House D."/>
            <person name="Gryganskyi A."/>
        </authorList>
    </citation>
    <scope>NUCLEOTIDE SEQUENCE [LARGE SCALE GENOMIC DNA]</scope>
    <source>
        <strain evidence="7 8">AG-B5</strain>
    </source>
</reference>
<dbReference type="EMBL" id="JASJQH010000284">
    <property type="protein sequence ID" value="KAK9765324.1"/>
    <property type="molecule type" value="Genomic_DNA"/>
</dbReference>
<evidence type="ECO:0000313" key="8">
    <source>
        <dbReference type="Proteomes" id="UP001479436"/>
    </source>
</evidence>
<dbReference type="Proteomes" id="UP001479436">
    <property type="component" value="Unassembled WGS sequence"/>
</dbReference>
<evidence type="ECO:0000256" key="4">
    <source>
        <dbReference type="ARBA" id="ARBA00023136"/>
    </source>
</evidence>
<dbReference type="PANTHER" id="PTHR31794">
    <property type="entry name" value="AUXIN EFFLUX TRANSPORTER FAMILY PROTEIN (EUROFUNG)"/>
    <property type="match status" value="1"/>
</dbReference>
<gene>
    <name evidence="7" type="ORF">K7432_006436</name>
</gene>
<dbReference type="Pfam" id="PF03547">
    <property type="entry name" value="Mem_trans"/>
    <property type="match status" value="1"/>
</dbReference>
<comment type="subcellular location">
    <subcellularLocation>
        <location evidence="1">Membrane</location>
        <topology evidence="1">Multi-pass membrane protein</topology>
    </subcellularLocation>
</comment>
<feature type="transmembrane region" description="Helical" evidence="6">
    <location>
        <begin position="44"/>
        <end position="62"/>
    </location>
</feature>
<keyword evidence="8" id="KW-1185">Reference proteome</keyword>
<accession>A0ABR2WUZ9</accession>
<feature type="region of interest" description="Disordered" evidence="5">
    <location>
        <begin position="90"/>
        <end position="121"/>
    </location>
</feature>
<evidence type="ECO:0008006" key="9">
    <source>
        <dbReference type="Google" id="ProtNLM"/>
    </source>
</evidence>
<keyword evidence="2 6" id="KW-0812">Transmembrane</keyword>
<sequence>MAASMFPNTNSLPIPLIQSLASSVAVKMLFWGDKDTPEDVQARGISYIVIFAILGNFLRFSYGFKLLNAPKEEVVYTSIVHSPDGSVITMPVEKTGKSSRPPSLYSDYGSSSGDSHSGEELLPNEQISEGSSLLGHIPGPSRSESWKIKIKSWFTSIAKVFNPPLCATFIGLFVGLIPFLKGLLFGPAPVLRPVMRAIDTCGNASIPLILLCLGAQLYGLSGRAAFKKVIWTIVIQRMVLMPLVSIGVVLLTHKFFALGSDPVFVMVMMLLGSGPTAVNLMNICQAVGNCEDEMAQLLLYSYLFAAPALALWVVTYLWVVGQIF</sequence>
<evidence type="ECO:0000256" key="6">
    <source>
        <dbReference type="SAM" id="Phobius"/>
    </source>
</evidence>
<feature type="transmembrane region" description="Helical" evidence="6">
    <location>
        <begin position="204"/>
        <end position="226"/>
    </location>
</feature>
<dbReference type="InterPro" id="IPR004776">
    <property type="entry name" value="Mem_transp_PIN-like"/>
</dbReference>
<keyword evidence="4 6" id="KW-0472">Membrane</keyword>
<evidence type="ECO:0000256" key="1">
    <source>
        <dbReference type="ARBA" id="ARBA00004141"/>
    </source>
</evidence>
<evidence type="ECO:0000256" key="5">
    <source>
        <dbReference type="SAM" id="MobiDB-lite"/>
    </source>
</evidence>
<proteinExistence type="predicted"/>
<evidence type="ECO:0000313" key="7">
    <source>
        <dbReference type="EMBL" id="KAK9765324.1"/>
    </source>
</evidence>
<feature type="transmembrane region" description="Helical" evidence="6">
    <location>
        <begin position="165"/>
        <end position="184"/>
    </location>
</feature>
<evidence type="ECO:0000256" key="2">
    <source>
        <dbReference type="ARBA" id="ARBA00022692"/>
    </source>
</evidence>
<feature type="transmembrane region" description="Helical" evidence="6">
    <location>
        <begin position="263"/>
        <end position="285"/>
    </location>
</feature>
<name>A0ABR2WUZ9_9FUNG</name>
<protein>
    <recommendedName>
        <fullName evidence="9">Auxin efflux carrier</fullName>
    </recommendedName>
</protein>
<feature type="transmembrane region" description="Helical" evidence="6">
    <location>
        <begin position="238"/>
        <end position="257"/>
    </location>
</feature>
<feature type="transmembrane region" description="Helical" evidence="6">
    <location>
        <begin position="297"/>
        <end position="319"/>
    </location>
</feature>
<dbReference type="PANTHER" id="PTHR31794:SF2">
    <property type="entry name" value="AUXIN EFFLUX TRANSPORTER FAMILY PROTEIN (EUROFUNG)"/>
    <property type="match status" value="1"/>
</dbReference>